<accession>A0A934K0L9</accession>
<dbReference type="InterPro" id="IPR050351">
    <property type="entry name" value="BphY/WalK/GraS-like"/>
</dbReference>
<dbReference type="EMBL" id="JAEKNR010000149">
    <property type="protein sequence ID" value="MBJ7599366.1"/>
    <property type="molecule type" value="Genomic_DNA"/>
</dbReference>
<feature type="domain" description="Histidine kinase" evidence="5">
    <location>
        <begin position="15"/>
        <end position="224"/>
    </location>
</feature>
<dbReference type="SUPFAM" id="SSF55874">
    <property type="entry name" value="ATPase domain of HSP90 chaperone/DNA topoisomerase II/histidine kinase"/>
    <property type="match status" value="1"/>
</dbReference>
<dbReference type="InterPro" id="IPR036097">
    <property type="entry name" value="HisK_dim/P_sf"/>
</dbReference>
<dbReference type="SMART" id="SM00388">
    <property type="entry name" value="HisKA"/>
    <property type="match status" value="1"/>
</dbReference>
<organism evidence="6 7">
    <name type="scientific">Candidatus Nephthysia bennettiae</name>
    <dbReference type="NCBI Taxonomy" id="3127016"/>
    <lineage>
        <taxon>Bacteria</taxon>
        <taxon>Bacillati</taxon>
        <taxon>Candidatus Dormiibacterota</taxon>
        <taxon>Candidatus Dormibacteria</taxon>
        <taxon>Candidatus Dormibacterales</taxon>
        <taxon>Candidatus Dormibacteraceae</taxon>
        <taxon>Candidatus Nephthysia</taxon>
    </lineage>
</organism>
<proteinExistence type="predicted"/>
<dbReference type="InterPro" id="IPR003661">
    <property type="entry name" value="HisK_dim/P_dom"/>
</dbReference>
<comment type="catalytic activity">
    <reaction evidence="1">
        <text>ATP + protein L-histidine = ADP + protein N-phospho-L-histidine.</text>
        <dbReference type="EC" id="2.7.13.3"/>
    </reaction>
</comment>
<evidence type="ECO:0000313" key="7">
    <source>
        <dbReference type="Proteomes" id="UP000612893"/>
    </source>
</evidence>
<evidence type="ECO:0000256" key="1">
    <source>
        <dbReference type="ARBA" id="ARBA00000085"/>
    </source>
</evidence>
<reference evidence="6" key="1">
    <citation type="submission" date="2020-10" db="EMBL/GenBank/DDBJ databases">
        <title>Ca. Dormibacterota MAGs.</title>
        <authorList>
            <person name="Montgomery K."/>
        </authorList>
    </citation>
    <scope>NUCLEOTIDE SEQUENCE [LARGE SCALE GENOMIC DNA]</scope>
    <source>
        <strain evidence="6">SC8812_S17_10</strain>
    </source>
</reference>
<evidence type="ECO:0000259" key="5">
    <source>
        <dbReference type="PROSITE" id="PS50109"/>
    </source>
</evidence>
<keyword evidence="3" id="KW-0808">Transferase</keyword>
<protein>
    <recommendedName>
        <fullName evidence="2">histidine kinase</fullName>
        <ecNumber evidence="2">2.7.13.3</ecNumber>
    </recommendedName>
</protein>
<dbReference type="GO" id="GO:0004673">
    <property type="term" value="F:protein histidine kinase activity"/>
    <property type="evidence" value="ECO:0007669"/>
    <property type="project" value="UniProtKB-EC"/>
</dbReference>
<dbReference type="EC" id="2.7.13.3" evidence="2"/>
<comment type="caution">
    <text evidence="6">The sequence shown here is derived from an EMBL/GenBank/DDBJ whole genome shotgun (WGS) entry which is preliminary data.</text>
</comment>
<dbReference type="InterPro" id="IPR005467">
    <property type="entry name" value="His_kinase_dom"/>
</dbReference>
<dbReference type="AlphaFoldDB" id="A0A934K0L9"/>
<dbReference type="Gene3D" id="3.30.565.10">
    <property type="entry name" value="Histidine kinase-like ATPase, C-terminal domain"/>
    <property type="match status" value="1"/>
</dbReference>
<keyword evidence="4 6" id="KW-0418">Kinase</keyword>
<dbReference type="RefSeq" id="WP_338202859.1">
    <property type="nucleotide sequence ID" value="NZ_JAEKNR010000149.1"/>
</dbReference>
<gene>
    <name evidence="6" type="ORF">JF922_14980</name>
</gene>
<dbReference type="Gene3D" id="1.10.287.130">
    <property type="match status" value="1"/>
</dbReference>
<keyword evidence="7" id="KW-1185">Reference proteome</keyword>
<dbReference type="SUPFAM" id="SSF47384">
    <property type="entry name" value="Homodimeric domain of signal transducing histidine kinase"/>
    <property type="match status" value="1"/>
</dbReference>
<dbReference type="PROSITE" id="PS50109">
    <property type="entry name" value="HIS_KIN"/>
    <property type="match status" value="1"/>
</dbReference>
<evidence type="ECO:0000256" key="3">
    <source>
        <dbReference type="ARBA" id="ARBA00022679"/>
    </source>
</evidence>
<dbReference type="PANTHER" id="PTHR42878">
    <property type="entry name" value="TWO-COMPONENT HISTIDINE KINASE"/>
    <property type="match status" value="1"/>
</dbReference>
<dbReference type="CDD" id="cd00082">
    <property type="entry name" value="HisKA"/>
    <property type="match status" value="1"/>
</dbReference>
<evidence type="ECO:0000256" key="4">
    <source>
        <dbReference type="ARBA" id="ARBA00022777"/>
    </source>
</evidence>
<dbReference type="InterPro" id="IPR036890">
    <property type="entry name" value="HATPase_C_sf"/>
</dbReference>
<dbReference type="PANTHER" id="PTHR42878:SF14">
    <property type="entry name" value="OSMOLARITY TWO-COMPONENT SYSTEM PROTEIN SSK1"/>
    <property type="match status" value="1"/>
</dbReference>
<dbReference type="Pfam" id="PF00512">
    <property type="entry name" value="HisKA"/>
    <property type="match status" value="1"/>
</dbReference>
<dbReference type="Proteomes" id="UP000612893">
    <property type="component" value="Unassembled WGS sequence"/>
</dbReference>
<evidence type="ECO:0000313" key="6">
    <source>
        <dbReference type="EMBL" id="MBJ7599366.1"/>
    </source>
</evidence>
<sequence>MTSPAGAPWVEGLSMVCHDLRRPLTVIRGAATLLMEAHDKLPPGNRAQILGLIDQSARTMADLVDDLALVARLEAGLLPVTLQAVQVRQLMETVVDAVREGNPQVRLTLLQPGEITVQADPEQSVRVVRALVSAALRRSPEGSAPELSAEVSGGQVRILVALPTGVAIEEPAEPLLEPFSSSDGDLGLPLYLARRLAGLMWGVVAVVTLPGGRSAFSFNLNRRV</sequence>
<evidence type="ECO:0000256" key="2">
    <source>
        <dbReference type="ARBA" id="ARBA00012438"/>
    </source>
</evidence>
<name>A0A934K0L9_9BACT</name>